<accession>A0AAN6Y0S1</accession>
<dbReference type="Gene3D" id="3.30.200.20">
    <property type="entry name" value="Phosphorylase Kinase, domain 1"/>
    <property type="match status" value="1"/>
</dbReference>
<evidence type="ECO:0000313" key="2">
    <source>
        <dbReference type="EMBL" id="KAK4208067.1"/>
    </source>
</evidence>
<name>A0AAN6Y0S1_9PEZI</name>
<dbReference type="AlphaFoldDB" id="A0AAN6Y0S1"/>
<gene>
    <name evidence="2" type="ORF">QBC37DRAFT_432541</name>
</gene>
<reference evidence="2" key="2">
    <citation type="submission" date="2023-05" db="EMBL/GenBank/DDBJ databases">
        <authorList>
            <consortium name="Lawrence Berkeley National Laboratory"/>
            <person name="Steindorff A."/>
            <person name="Hensen N."/>
            <person name="Bonometti L."/>
            <person name="Westerberg I."/>
            <person name="Brannstrom I.O."/>
            <person name="Guillou S."/>
            <person name="Cros-Aarteil S."/>
            <person name="Calhoun S."/>
            <person name="Haridas S."/>
            <person name="Kuo A."/>
            <person name="Mondo S."/>
            <person name="Pangilinan J."/>
            <person name="Riley R."/>
            <person name="Labutti K."/>
            <person name="Andreopoulos B."/>
            <person name="Lipzen A."/>
            <person name="Chen C."/>
            <person name="Yanf M."/>
            <person name="Daum C."/>
            <person name="Ng V."/>
            <person name="Clum A."/>
            <person name="Ohm R."/>
            <person name="Martin F."/>
            <person name="Silar P."/>
            <person name="Natvig D."/>
            <person name="Lalanne C."/>
            <person name="Gautier V."/>
            <person name="Ament-Velasquez S.L."/>
            <person name="Kruys A."/>
            <person name="Hutchinson M.I."/>
            <person name="Powell A.J."/>
            <person name="Barry K."/>
            <person name="Miller A.N."/>
            <person name="Grigoriev I.V."/>
            <person name="Debuchy R."/>
            <person name="Gladieux P."/>
            <person name="Thoren M.H."/>
            <person name="Johannesson H."/>
        </authorList>
    </citation>
    <scope>NUCLEOTIDE SEQUENCE</scope>
    <source>
        <strain evidence="2">PSN293</strain>
    </source>
</reference>
<feature type="region of interest" description="Disordered" evidence="1">
    <location>
        <begin position="377"/>
        <end position="410"/>
    </location>
</feature>
<organism evidence="2 3">
    <name type="scientific">Rhypophila decipiens</name>
    <dbReference type="NCBI Taxonomy" id="261697"/>
    <lineage>
        <taxon>Eukaryota</taxon>
        <taxon>Fungi</taxon>
        <taxon>Dikarya</taxon>
        <taxon>Ascomycota</taxon>
        <taxon>Pezizomycotina</taxon>
        <taxon>Sordariomycetes</taxon>
        <taxon>Sordariomycetidae</taxon>
        <taxon>Sordariales</taxon>
        <taxon>Naviculisporaceae</taxon>
        <taxon>Rhypophila</taxon>
    </lineage>
</organism>
<protein>
    <recommendedName>
        <fullName evidence="4">Aminoglycoside phosphotransferase domain-containing protein</fullName>
    </recommendedName>
</protein>
<dbReference type="PANTHER" id="PTHR21310">
    <property type="entry name" value="AMINOGLYCOSIDE PHOSPHOTRANSFERASE-RELATED-RELATED"/>
    <property type="match status" value="1"/>
</dbReference>
<evidence type="ECO:0000313" key="3">
    <source>
        <dbReference type="Proteomes" id="UP001301769"/>
    </source>
</evidence>
<dbReference type="Proteomes" id="UP001301769">
    <property type="component" value="Unassembled WGS sequence"/>
</dbReference>
<dbReference type="EMBL" id="MU858260">
    <property type="protein sequence ID" value="KAK4208067.1"/>
    <property type="molecule type" value="Genomic_DNA"/>
</dbReference>
<keyword evidence="3" id="KW-1185">Reference proteome</keyword>
<dbReference type="InterPro" id="IPR011009">
    <property type="entry name" value="Kinase-like_dom_sf"/>
</dbReference>
<sequence>MHHVIKGGYNLVYRLEYEDGHSVVMRVPIKDLVPFPDEKVMYEVSTMRYVAANTTIPVPRVYHHGTSTENPTELGPFIVMEYMDHDTNMSRELLDPTKPADSRPVLDPRVSQDRLESLYGEMAKILLQLYNLGPFATIGSLVQEKFGACEYDLAPASRPRNQATPRTEDARICAKVGGRPLTVNMIDLVTDTGAPHDVFPPPSQTFISAREWYTALAGMHKAQLVFQQGDCVEDEDDARDKYVARELFESLAASDRLFAIWDLASESDDSTHSLSKFGSVPSPWSTVAGDNVPSSSGFRLFSEDLRPANVLLDRDLKVVGVVDWEFVYSAPAAFSSDPPWWLLLCQPEDHPGGIFSWMREYDKRLDVFLRALEKEELKSQGATNSQDGDPSGEPRSRRTRKERRAKKETEPKFIPISGLSLSQQMRRSWETGRWMVNYAARKSWMFDLVWWRFLDEAYFGVNEEQDYKARVGFLTAEQQKHMEDLVADKIRHADRSI</sequence>
<reference evidence="2" key="1">
    <citation type="journal article" date="2023" name="Mol. Phylogenet. Evol.">
        <title>Genome-scale phylogeny and comparative genomics of the fungal order Sordariales.</title>
        <authorList>
            <person name="Hensen N."/>
            <person name="Bonometti L."/>
            <person name="Westerberg I."/>
            <person name="Brannstrom I.O."/>
            <person name="Guillou S."/>
            <person name="Cros-Aarteil S."/>
            <person name="Calhoun S."/>
            <person name="Haridas S."/>
            <person name="Kuo A."/>
            <person name="Mondo S."/>
            <person name="Pangilinan J."/>
            <person name="Riley R."/>
            <person name="LaButti K."/>
            <person name="Andreopoulos B."/>
            <person name="Lipzen A."/>
            <person name="Chen C."/>
            <person name="Yan M."/>
            <person name="Daum C."/>
            <person name="Ng V."/>
            <person name="Clum A."/>
            <person name="Steindorff A."/>
            <person name="Ohm R.A."/>
            <person name="Martin F."/>
            <person name="Silar P."/>
            <person name="Natvig D.O."/>
            <person name="Lalanne C."/>
            <person name="Gautier V."/>
            <person name="Ament-Velasquez S.L."/>
            <person name="Kruys A."/>
            <person name="Hutchinson M.I."/>
            <person name="Powell A.J."/>
            <person name="Barry K."/>
            <person name="Miller A.N."/>
            <person name="Grigoriev I.V."/>
            <person name="Debuchy R."/>
            <person name="Gladieux P."/>
            <person name="Hiltunen Thoren M."/>
            <person name="Johannesson H."/>
        </authorList>
    </citation>
    <scope>NUCLEOTIDE SEQUENCE</scope>
    <source>
        <strain evidence="2">PSN293</strain>
    </source>
</reference>
<proteinExistence type="predicted"/>
<dbReference type="PANTHER" id="PTHR21310:SF37">
    <property type="entry name" value="AMINOGLYCOSIDE PHOSPHOTRANSFERASE DOMAIN-CONTAINING PROTEIN"/>
    <property type="match status" value="1"/>
</dbReference>
<dbReference type="SUPFAM" id="SSF56112">
    <property type="entry name" value="Protein kinase-like (PK-like)"/>
    <property type="match status" value="2"/>
</dbReference>
<evidence type="ECO:0000256" key="1">
    <source>
        <dbReference type="SAM" id="MobiDB-lite"/>
    </source>
</evidence>
<dbReference type="InterPro" id="IPR051678">
    <property type="entry name" value="AGP_Transferase"/>
</dbReference>
<evidence type="ECO:0008006" key="4">
    <source>
        <dbReference type="Google" id="ProtNLM"/>
    </source>
</evidence>
<comment type="caution">
    <text evidence="2">The sequence shown here is derived from an EMBL/GenBank/DDBJ whole genome shotgun (WGS) entry which is preliminary data.</text>
</comment>